<keyword evidence="2 4" id="KW-0689">Ribosomal protein</keyword>
<dbReference type="AlphaFoldDB" id="A0A5C0UJD4"/>
<keyword evidence="4" id="KW-0699">rRNA-binding</keyword>
<keyword evidence="6" id="KW-1185">Reference proteome</keyword>
<comment type="subunit">
    <text evidence="4">Part of the 50S ribosomal subunit. Contacts protein L29, and trigger factor when it is bound to the ribosome.</text>
</comment>
<comment type="similarity">
    <text evidence="1 4">Belongs to the universal ribosomal protein uL23 family.</text>
</comment>
<dbReference type="GO" id="GO:0005840">
    <property type="term" value="C:ribosome"/>
    <property type="evidence" value="ECO:0007669"/>
    <property type="project" value="UniProtKB-KW"/>
</dbReference>
<name>A0A5C0UJD4_9RICK</name>
<dbReference type="InterPro" id="IPR012677">
    <property type="entry name" value="Nucleotide-bd_a/b_plait_sf"/>
</dbReference>
<dbReference type="GO" id="GO:0019843">
    <property type="term" value="F:rRNA binding"/>
    <property type="evidence" value="ECO:0007669"/>
    <property type="project" value="UniProtKB-UniRule"/>
</dbReference>
<dbReference type="GO" id="GO:0006412">
    <property type="term" value="P:translation"/>
    <property type="evidence" value="ECO:0007669"/>
    <property type="project" value="UniProtKB-UniRule"/>
</dbReference>
<keyword evidence="3 4" id="KW-0687">Ribonucleoprotein</keyword>
<dbReference type="Gene3D" id="3.30.70.330">
    <property type="match status" value="1"/>
</dbReference>
<evidence type="ECO:0000256" key="3">
    <source>
        <dbReference type="ARBA" id="ARBA00023274"/>
    </source>
</evidence>
<evidence type="ECO:0000313" key="5">
    <source>
        <dbReference type="EMBL" id="QEK39887.1"/>
    </source>
</evidence>
<dbReference type="SUPFAM" id="SSF54189">
    <property type="entry name" value="Ribosomal proteins S24e, L23 and L15e"/>
    <property type="match status" value="1"/>
</dbReference>
<reference evidence="5 6" key="1">
    <citation type="submission" date="2019-08" db="EMBL/GenBank/DDBJ databases">
        <title>Highly reduced genomes of protist endosymbionts show evolutionary convergence.</title>
        <authorList>
            <person name="George E."/>
            <person name="Husnik F."/>
            <person name="Tashyreva D."/>
            <person name="Prokopchuk G."/>
            <person name="Horak A."/>
            <person name="Kwong W.K."/>
            <person name="Lukes J."/>
            <person name="Keeling P.J."/>
        </authorList>
    </citation>
    <scope>NUCLEOTIDE SEQUENCE [LARGE SCALE GENOMIC DNA]</scope>
    <source>
        <strain evidence="5">1621</strain>
    </source>
</reference>
<proteinExistence type="inferred from homology"/>
<dbReference type="InterPro" id="IPR012678">
    <property type="entry name" value="Ribosomal_uL23/eL15/eS24_sf"/>
</dbReference>
<dbReference type="EMBL" id="CP043312">
    <property type="protein sequence ID" value="QEK39887.1"/>
    <property type="molecule type" value="Genomic_DNA"/>
</dbReference>
<dbReference type="PANTHER" id="PTHR11620">
    <property type="entry name" value="60S RIBOSOMAL PROTEIN L23A"/>
    <property type="match status" value="1"/>
</dbReference>
<dbReference type="OrthoDB" id="9793353at2"/>
<dbReference type="GO" id="GO:1990904">
    <property type="term" value="C:ribonucleoprotein complex"/>
    <property type="evidence" value="ECO:0007669"/>
    <property type="project" value="UniProtKB-KW"/>
</dbReference>
<evidence type="ECO:0000256" key="4">
    <source>
        <dbReference type="HAMAP-Rule" id="MF_01369"/>
    </source>
</evidence>
<dbReference type="GO" id="GO:0003735">
    <property type="term" value="F:structural constituent of ribosome"/>
    <property type="evidence" value="ECO:0007669"/>
    <property type="project" value="InterPro"/>
</dbReference>
<dbReference type="KEGG" id="snay:FZC37_02430"/>
<sequence>MNLYDIIRRPLVTEKALKLESEYVDKKKYLFYVSKKTNKKEVEAAVSRIFNVKVIGVNMLNVKGKVKSYKRTLGKRPDMKKAVVTVQKGDTIKEISDIIRQ</sequence>
<evidence type="ECO:0000256" key="1">
    <source>
        <dbReference type="ARBA" id="ARBA00006700"/>
    </source>
</evidence>
<dbReference type="NCBIfam" id="NF004363">
    <property type="entry name" value="PRK05738.2-4"/>
    <property type="match status" value="1"/>
</dbReference>
<organism evidence="5 6">
    <name type="scientific">Candidatus Sneabacter namystus</name>
    <dbReference type="NCBI Taxonomy" id="2601646"/>
    <lineage>
        <taxon>Bacteria</taxon>
        <taxon>Pseudomonadati</taxon>
        <taxon>Pseudomonadota</taxon>
        <taxon>Alphaproteobacteria</taxon>
        <taxon>Rickettsiales</taxon>
        <taxon>Rickettsiaceae</taxon>
        <taxon>Rickettsieae</taxon>
        <taxon>Candidatus Sneabacter</taxon>
    </lineage>
</organism>
<keyword evidence="4" id="KW-0694">RNA-binding</keyword>
<gene>
    <name evidence="4" type="primary">rplW</name>
    <name evidence="5" type="ORF">FZC37_02430</name>
</gene>
<evidence type="ECO:0000256" key="2">
    <source>
        <dbReference type="ARBA" id="ARBA00022980"/>
    </source>
</evidence>
<dbReference type="InterPro" id="IPR013025">
    <property type="entry name" value="Ribosomal_uL23-like"/>
</dbReference>
<dbReference type="Proteomes" id="UP000323844">
    <property type="component" value="Chromosome"/>
</dbReference>
<accession>A0A5C0UJD4</accession>
<dbReference type="Pfam" id="PF00276">
    <property type="entry name" value="Ribosomal_L23"/>
    <property type="match status" value="1"/>
</dbReference>
<protein>
    <recommendedName>
        <fullName evidence="4">Large ribosomal subunit protein uL23</fullName>
    </recommendedName>
</protein>
<evidence type="ECO:0000313" key="6">
    <source>
        <dbReference type="Proteomes" id="UP000323844"/>
    </source>
</evidence>
<dbReference type="HAMAP" id="MF_01369_B">
    <property type="entry name" value="Ribosomal_uL23_B"/>
    <property type="match status" value="1"/>
</dbReference>
<comment type="function">
    <text evidence="4">One of the early assembly proteins it binds 23S rRNA. One of the proteins that surrounds the polypeptide exit tunnel on the outside of the ribosome. Forms the main docking site for trigger factor binding to the ribosome.</text>
</comment>